<name>A0A7I4YHE2_HAECO</name>
<evidence type="ECO:0000313" key="2">
    <source>
        <dbReference type="Proteomes" id="UP000025227"/>
    </source>
</evidence>
<dbReference type="InterPro" id="IPR000535">
    <property type="entry name" value="MSP_dom"/>
</dbReference>
<feature type="domain" description="MSP" evidence="1">
    <location>
        <begin position="1"/>
        <end position="71"/>
    </location>
</feature>
<accession>A0A7I4YHE2</accession>
<reference evidence="3" key="1">
    <citation type="submission" date="2020-12" db="UniProtKB">
        <authorList>
            <consortium name="WormBaseParasite"/>
        </authorList>
    </citation>
    <scope>IDENTIFICATION</scope>
    <source>
        <strain evidence="3">MHco3</strain>
    </source>
</reference>
<protein>
    <submittedName>
        <fullName evidence="3">MSP domain-containing protein</fullName>
    </submittedName>
</protein>
<dbReference type="AlphaFoldDB" id="A0A7I4YHE2"/>
<proteinExistence type="predicted"/>
<dbReference type="Gene3D" id="2.60.40.10">
    <property type="entry name" value="Immunoglobulins"/>
    <property type="match status" value="1"/>
</dbReference>
<dbReference type="InterPro" id="IPR013783">
    <property type="entry name" value="Ig-like_fold"/>
</dbReference>
<dbReference type="InterPro" id="IPR008962">
    <property type="entry name" value="PapD-like_sf"/>
</dbReference>
<dbReference type="Pfam" id="PF00635">
    <property type="entry name" value="Motile_Sperm"/>
    <property type="match status" value="1"/>
</dbReference>
<evidence type="ECO:0000313" key="3">
    <source>
        <dbReference type="WBParaSite" id="HCON_00102165-00001"/>
    </source>
</evidence>
<dbReference type="SUPFAM" id="SSF49354">
    <property type="entry name" value="PapD-like"/>
    <property type="match status" value="1"/>
</dbReference>
<sequence length="71" mass="8327">MEPKFGILAPRESCELNITRETNQAERKIAHDRVGIEWIKAPADKPKDEMCEDWFDDAKIIHRKNFSITDQ</sequence>
<organism evidence="2 3">
    <name type="scientific">Haemonchus contortus</name>
    <name type="common">Barber pole worm</name>
    <dbReference type="NCBI Taxonomy" id="6289"/>
    <lineage>
        <taxon>Eukaryota</taxon>
        <taxon>Metazoa</taxon>
        <taxon>Ecdysozoa</taxon>
        <taxon>Nematoda</taxon>
        <taxon>Chromadorea</taxon>
        <taxon>Rhabditida</taxon>
        <taxon>Rhabditina</taxon>
        <taxon>Rhabditomorpha</taxon>
        <taxon>Strongyloidea</taxon>
        <taxon>Trichostrongylidae</taxon>
        <taxon>Haemonchus</taxon>
    </lineage>
</organism>
<keyword evidence="2" id="KW-1185">Reference proteome</keyword>
<dbReference type="OrthoDB" id="5865546at2759"/>
<dbReference type="Proteomes" id="UP000025227">
    <property type="component" value="Unplaced"/>
</dbReference>
<dbReference type="WBParaSite" id="HCON_00102165-00001">
    <property type="protein sequence ID" value="HCON_00102165-00001"/>
    <property type="gene ID" value="HCON_00102165"/>
</dbReference>
<dbReference type="PROSITE" id="PS50202">
    <property type="entry name" value="MSP"/>
    <property type="match status" value="1"/>
</dbReference>
<evidence type="ECO:0000259" key="1">
    <source>
        <dbReference type="PROSITE" id="PS50202"/>
    </source>
</evidence>